<gene>
    <name evidence="1" type="ORF">HD593_008627</name>
</gene>
<evidence type="ECO:0008006" key="3">
    <source>
        <dbReference type="Google" id="ProtNLM"/>
    </source>
</evidence>
<evidence type="ECO:0000313" key="1">
    <source>
        <dbReference type="EMBL" id="MBB6553832.1"/>
    </source>
</evidence>
<evidence type="ECO:0000313" key="2">
    <source>
        <dbReference type="Proteomes" id="UP000565579"/>
    </source>
</evidence>
<comment type="caution">
    <text evidence="1">The sequence shown here is derived from an EMBL/GenBank/DDBJ whole genome shotgun (WGS) entry which is preliminary data.</text>
</comment>
<keyword evidence="2" id="KW-1185">Reference proteome</keyword>
<proteinExistence type="predicted"/>
<organism evidence="1 2">
    <name type="scientific">Nonomuraea rubra</name>
    <dbReference type="NCBI Taxonomy" id="46180"/>
    <lineage>
        <taxon>Bacteria</taxon>
        <taxon>Bacillati</taxon>
        <taxon>Actinomycetota</taxon>
        <taxon>Actinomycetes</taxon>
        <taxon>Streptosporangiales</taxon>
        <taxon>Streptosporangiaceae</taxon>
        <taxon>Nonomuraea</taxon>
    </lineage>
</organism>
<accession>A0A7X0U3E5</accession>
<dbReference type="RefSeq" id="WP_185108253.1">
    <property type="nucleotide sequence ID" value="NZ_BAAAXY010000245.1"/>
</dbReference>
<dbReference type="AlphaFoldDB" id="A0A7X0U3E5"/>
<name>A0A7X0U3E5_9ACTN</name>
<protein>
    <recommendedName>
        <fullName evidence="3">CU044_5270 family protein</fullName>
    </recommendedName>
</protein>
<dbReference type="Proteomes" id="UP000565579">
    <property type="component" value="Unassembled WGS sequence"/>
</dbReference>
<sequence>MDDYRAVRELLPAPPLDPEVQQAGRDRLNRAFARERRFGRGRRRAAGPALVAAAAVVITAAPPPAQQGARPVAVAPLTADRMLLAAAESVARQPDEGAWWGSTLVNGREFDDPDHRYRLRQSESAEVWIPADPEARTWYRTTYLGAEPASARDEEAWRAAGSPTSWRYADPPGLVTPERAGGVVNGGAGEARTWSSEDWDFRIVLAGEPLTKLGEVPDTPEGLRALYGAGVDDRALADNVVRLLVYAPVTSGTRAAAYRLLASLPGVTAAGAVTDVLGRPGEGLEYHSAELPVTGYAGETRTRLVIDPATGKPLSIETRTAQEGRLLEYTAIRDSVWTDQNPLKESK</sequence>
<dbReference type="EMBL" id="JACHMI010000001">
    <property type="protein sequence ID" value="MBB6553832.1"/>
    <property type="molecule type" value="Genomic_DNA"/>
</dbReference>
<reference evidence="1 2" key="1">
    <citation type="submission" date="2020-08" db="EMBL/GenBank/DDBJ databases">
        <title>Sequencing the genomes of 1000 actinobacteria strains.</title>
        <authorList>
            <person name="Klenk H.-P."/>
        </authorList>
    </citation>
    <scope>NUCLEOTIDE SEQUENCE [LARGE SCALE GENOMIC DNA]</scope>
    <source>
        <strain evidence="1 2">DSM 43768</strain>
    </source>
</reference>